<dbReference type="InterPro" id="IPR016032">
    <property type="entry name" value="Sig_transdc_resp-reg_C-effctor"/>
</dbReference>
<dbReference type="Proteomes" id="UP000001660">
    <property type="component" value="Chromosome"/>
</dbReference>
<reference evidence="6 7" key="1">
    <citation type="journal article" date="2010" name="Proc. Natl. Acad. Sci. U.S.A.">
        <title>A Nitrospira metagenome illuminates the physiology and evolution of globally important nitrite-oxidizing bacteria.</title>
        <authorList>
            <person name="Lucker S."/>
            <person name="Wagner M."/>
            <person name="Maixner F."/>
            <person name="Pelletier E."/>
            <person name="Koch H."/>
            <person name="Vacherie B."/>
            <person name="Rattei T."/>
            <person name="Sinninghe Damste J."/>
            <person name="Spieck E."/>
            <person name="Le Paslier D."/>
            <person name="Daims H."/>
        </authorList>
    </citation>
    <scope>NUCLEOTIDE SEQUENCE [LARGE SCALE GENOMIC DNA]</scope>
</reference>
<evidence type="ECO:0000313" key="6">
    <source>
        <dbReference type="EMBL" id="CBK40815.1"/>
    </source>
</evidence>
<dbReference type="CDD" id="cd06170">
    <property type="entry name" value="LuxR_C_like"/>
    <property type="match status" value="1"/>
</dbReference>
<dbReference type="HOGENOM" id="CLU_2068845_0_0_0"/>
<evidence type="ECO:0000256" key="2">
    <source>
        <dbReference type="ARBA" id="ARBA00023125"/>
    </source>
</evidence>
<evidence type="ECO:0000259" key="5">
    <source>
        <dbReference type="PROSITE" id="PS50043"/>
    </source>
</evidence>
<dbReference type="SMART" id="SM00421">
    <property type="entry name" value="HTH_LUXR"/>
    <property type="match status" value="1"/>
</dbReference>
<feature type="domain" description="HTH luxR-type" evidence="5">
    <location>
        <begin position="36"/>
        <end position="101"/>
    </location>
</feature>
<evidence type="ECO:0000256" key="3">
    <source>
        <dbReference type="ARBA" id="ARBA00023163"/>
    </source>
</evidence>
<sequence>MLAEKKDSRVGNQEVTEDGVFTTHRPSSDALAAAAVKRRPEDLTPRELEILRLIWDGHTNRSIAEQLNISMKTADTHRSNMMKKLRACNTAQLLKAALEGNLLETDSDLRRSGRGGQR</sequence>
<dbReference type="EMBL" id="FP929003">
    <property type="protein sequence ID" value="CBK40815.1"/>
    <property type="molecule type" value="Genomic_DNA"/>
</dbReference>
<dbReference type="GO" id="GO:0006355">
    <property type="term" value="P:regulation of DNA-templated transcription"/>
    <property type="evidence" value="ECO:0007669"/>
    <property type="project" value="InterPro"/>
</dbReference>
<dbReference type="eggNOG" id="COG2197">
    <property type="taxonomic scope" value="Bacteria"/>
</dbReference>
<keyword evidence="2" id="KW-0238">DNA-binding</keyword>
<evidence type="ECO:0000256" key="4">
    <source>
        <dbReference type="SAM" id="MobiDB-lite"/>
    </source>
</evidence>
<dbReference type="SUPFAM" id="SSF46894">
    <property type="entry name" value="C-terminal effector domain of the bipartite response regulators"/>
    <property type="match status" value="1"/>
</dbReference>
<gene>
    <name evidence="6" type="ORF">NIDE1055</name>
</gene>
<keyword evidence="7" id="KW-1185">Reference proteome</keyword>
<evidence type="ECO:0000313" key="7">
    <source>
        <dbReference type="Proteomes" id="UP000001660"/>
    </source>
</evidence>
<dbReference type="PROSITE" id="PS50043">
    <property type="entry name" value="HTH_LUXR_2"/>
    <property type="match status" value="1"/>
</dbReference>
<keyword evidence="1" id="KW-0805">Transcription regulation</keyword>
<accession>D8PC56</accession>
<dbReference type="PANTHER" id="PTHR44688:SF16">
    <property type="entry name" value="DNA-BINDING TRANSCRIPTIONAL ACTIVATOR DEVR_DOSR"/>
    <property type="match status" value="1"/>
</dbReference>
<dbReference type="STRING" id="330214.NIDE1055"/>
<dbReference type="InterPro" id="IPR000792">
    <property type="entry name" value="Tscrpt_reg_LuxR_C"/>
</dbReference>
<dbReference type="InterPro" id="IPR036388">
    <property type="entry name" value="WH-like_DNA-bd_sf"/>
</dbReference>
<proteinExistence type="predicted"/>
<dbReference type="PRINTS" id="PR00038">
    <property type="entry name" value="HTHLUXR"/>
</dbReference>
<protein>
    <recommendedName>
        <fullName evidence="5">HTH luxR-type domain-containing protein</fullName>
    </recommendedName>
</protein>
<dbReference type="Gene3D" id="1.10.10.10">
    <property type="entry name" value="Winged helix-like DNA-binding domain superfamily/Winged helix DNA-binding domain"/>
    <property type="match status" value="1"/>
</dbReference>
<feature type="region of interest" description="Disordered" evidence="4">
    <location>
        <begin position="1"/>
        <end position="39"/>
    </location>
</feature>
<dbReference type="PANTHER" id="PTHR44688">
    <property type="entry name" value="DNA-BINDING TRANSCRIPTIONAL ACTIVATOR DEVR_DOSR"/>
    <property type="match status" value="1"/>
</dbReference>
<name>D8PC56_9BACT</name>
<dbReference type="GO" id="GO:0003677">
    <property type="term" value="F:DNA binding"/>
    <property type="evidence" value="ECO:0007669"/>
    <property type="project" value="UniProtKB-KW"/>
</dbReference>
<dbReference type="AlphaFoldDB" id="D8PC56"/>
<dbReference type="Pfam" id="PF00196">
    <property type="entry name" value="GerE"/>
    <property type="match status" value="1"/>
</dbReference>
<evidence type="ECO:0000256" key="1">
    <source>
        <dbReference type="ARBA" id="ARBA00023015"/>
    </source>
</evidence>
<organism evidence="6 7">
    <name type="scientific">Nitrospira defluvii</name>
    <dbReference type="NCBI Taxonomy" id="330214"/>
    <lineage>
        <taxon>Bacteria</taxon>
        <taxon>Pseudomonadati</taxon>
        <taxon>Nitrospirota</taxon>
        <taxon>Nitrospiria</taxon>
        <taxon>Nitrospirales</taxon>
        <taxon>Nitrospiraceae</taxon>
        <taxon>Nitrospira</taxon>
    </lineage>
</organism>
<dbReference type="KEGG" id="nde:NIDE1055"/>
<dbReference type="OrthoDB" id="9780312at2"/>
<keyword evidence="3" id="KW-0804">Transcription</keyword>